<feature type="domain" description="SH2" evidence="6">
    <location>
        <begin position="287"/>
        <end position="381"/>
    </location>
</feature>
<dbReference type="InterPro" id="IPR001452">
    <property type="entry name" value="SH3_domain"/>
</dbReference>
<dbReference type="InterPro" id="IPR000980">
    <property type="entry name" value="SH2"/>
</dbReference>
<feature type="domain" description="SH3" evidence="7">
    <location>
        <begin position="71"/>
        <end position="130"/>
    </location>
</feature>
<dbReference type="SMART" id="SM00326">
    <property type="entry name" value="SH3"/>
    <property type="match status" value="2"/>
</dbReference>
<dbReference type="GO" id="GO:0016477">
    <property type="term" value="P:cell migration"/>
    <property type="evidence" value="ECO:0007669"/>
    <property type="project" value="TreeGrafter"/>
</dbReference>
<dbReference type="EMBL" id="CAJPVJ010002598">
    <property type="protein sequence ID" value="CAG2166520.1"/>
    <property type="molecule type" value="Genomic_DNA"/>
</dbReference>
<dbReference type="Pfam" id="PF00018">
    <property type="entry name" value="SH3_1"/>
    <property type="match status" value="1"/>
</dbReference>
<dbReference type="PANTHER" id="PTHR19969">
    <property type="entry name" value="SH2-SH3 ADAPTOR PROTEIN-RELATED"/>
    <property type="match status" value="1"/>
</dbReference>
<dbReference type="EMBL" id="OC917423">
    <property type="protein sequence ID" value="CAD7647023.1"/>
    <property type="molecule type" value="Genomic_DNA"/>
</dbReference>
<dbReference type="GO" id="GO:0048468">
    <property type="term" value="P:cell development"/>
    <property type="evidence" value="ECO:0007669"/>
    <property type="project" value="UniProtKB-ARBA"/>
</dbReference>
<dbReference type="InterPro" id="IPR036028">
    <property type="entry name" value="SH3-like_dom_sf"/>
</dbReference>
<evidence type="ECO:0000256" key="5">
    <source>
        <dbReference type="SAM" id="MobiDB-lite"/>
    </source>
</evidence>
<accession>A0A7R9LSP4</accession>
<dbReference type="InterPro" id="IPR051184">
    <property type="entry name" value="Tyrosine-phos_adapter"/>
</dbReference>
<dbReference type="OrthoDB" id="26539at2759"/>
<dbReference type="Pfam" id="PF14604">
    <property type="entry name" value="SH3_9"/>
    <property type="match status" value="1"/>
</dbReference>
<dbReference type="PRINTS" id="PR00452">
    <property type="entry name" value="SH3DOMAIN"/>
</dbReference>
<keyword evidence="1 4" id="KW-0728">SH3 domain</keyword>
<dbReference type="GO" id="GO:0035591">
    <property type="term" value="F:signaling adaptor activity"/>
    <property type="evidence" value="ECO:0007669"/>
    <property type="project" value="TreeGrafter"/>
</dbReference>
<reference evidence="8" key="1">
    <citation type="submission" date="2020-11" db="EMBL/GenBank/DDBJ databases">
        <authorList>
            <person name="Tran Van P."/>
        </authorList>
    </citation>
    <scope>NUCLEOTIDE SEQUENCE</scope>
</reference>
<dbReference type="Gene3D" id="3.30.505.10">
    <property type="entry name" value="SH2 domain"/>
    <property type="match status" value="1"/>
</dbReference>
<dbReference type="CDD" id="cd11766">
    <property type="entry name" value="SH3_Nck_2"/>
    <property type="match status" value="1"/>
</dbReference>
<dbReference type="PROSITE" id="PS50002">
    <property type="entry name" value="SH3"/>
    <property type="match status" value="2"/>
</dbReference>
<evidence type="ECO:0000256" key="2">
    <source>
        <dbReference type="ARBA" id="ARBA00022999"/>
    </source>
</evidence>
<evidence type="ECO:0000313" key="8">
    <source>
        <dbReference type="EMBL" id="CAD7647023.1"/>
    </source>
</evidence>
<keyword evidence="2 3" id="KW-0727">SH2 domain</keyword>
<dbReference type="AlphaFoldDB" id="A0A7R9LSP4"/>
<feature type="domain" description="SH3" evidence="7">
    <location>
        <begin position="177"/>
        <end position="239"/>
    </location>
</feature>
<dbReference type="SUPFAM" id="SSF50044">
    <property type="entry name" value="SH3-domain"/>
    <property type="match status" value="2"/>
</dbReference>
<dbReference type="Pfam" id="PF00017">
    <property type="entry name" value="SH2"/>
    <property type="match status" value="1"/>
</dbReference>
<dbReference type="InterPro" id="IPR036860">
    <property type="entry name" value="SH2_dom_sf"/>
</dbReference>
<sequence length="386" mass="43465">SLFDSIRKRVRKKTDSHSHRHNSPLSSPIAPKAVDIDITCSPGNSLPDRRPDMSANKGLNTNESSTSTANYLKISAFVKYNYESQQSDELSLVKGSKVTVMEKSSDGWWRGELNGAVGWFPSNYVCEESCDSVNNGLDPNLMLSKNSKIVNEMNIESNRSRVPVMASNGSTSSNTNCVLDLVIALYSFQSQNEEELSFQKSERLEIIERPANDPDWWKARNQHGEVGLVPKNYVQVVTDTIDDNLDPFNLMSVQKEMPKVAGLGSPSIQSKTRVPLVAKMDVNDRMWYFGTISRGQCDHMLNEMADDGDFLIRDSETNAGDYSVSLKAPMRNKHFRVHYDDGIYCIGQRRFGSLDELIEHYKKAPIYTSPKGDKMFLIKPFARPQL</sequence>
<dbReference type="PRINTS" id="PR00401">
    <property type="entry name" value="SH2DOMAIN"/>
</dbReference>
<dbReference type="SMART" id="SM00252">
    <property type="entry name" value="SH2"/>
    <property type="match status" value="1"/>
</dbReference>
<evidence type="ECO:0008006" key="10">
    <source>
        <dbReference type="Google" id="ProtNLM"/>
    </source>
</evidence>
<evidence type="ECO:0000256" key="1">
    <source>
        <dbReference type="ARBA" id="ARBA00022443"/>
    </source>
</evidence>
<organism evidence="8">
    <name type="scientific">Oppiella nova</name>
    <dbReference type="NCBI Taxonomy" id="334625"/>
    <lineage>
        <taxon>Eukaryota</taxon>
        <taxon>Metazoa</taxon>
        <taxon>Ecdysozoa</taxon>
        <taxon>Arthropoda</taxon>
        <taxon>Chelicerata</taxon>
        <taxon>Arachnida</taxon>
        <taxon>Acari</taxon>
        <taxon>Acariformes</taxon>
        <taxon>Sarcoptiformes</taxon>
        <taxon>Oribatida</taxon>
        <taxon>Brachypylina</taxon>
        <taxon>Oppioidea</taxon>
        <taxon>Oppiidae</taxon>
        <taxon>Oppiella</taxon>
    </lineage>
</organism>
<evidence type="ECO:0000256" key="4">
    <source>
        <dbReference type="PROSITE-ProRule" id="PRU00192"/>
    </source>
</evidence>
<evidence type="ECO:0000259" key="6">
    <source>
        <dbReference type="PROSITE" id="PS50001"/>
    </source>
</evidence>
<evidence type="ECO:0000313" key="9">
    <source>
        <dbReference type="Proteomes" id="UP000728032"/>
    </source>
</evidence>
<feature type="region of interest" description="Disordered" evidence="5">
    <location>
        <begin position="1"/>
        <end position="65"/>
    </location>
</feature>
<evidence type="ECO:0000256" key="3">
    <source>
        <dbReference type="PROSITE-ProRule" id="PRU00191"/>
    </source>
</evidence>
<keyword evidence="9" id="KW-1185">Reference proteome</keyword>
<dbReference type="GO" id="GO:0048013">
    <property type="term" value="P:ephrin receptor signaling pathway"/>
    <property type="evidence" value="ECO:0007669"/>
    <property type="project" value="TreeGrafter"/>
</dbReference>
<dbReference type="Proteomes" id="UP000728032">
    <property type="component" value="Unassembled WGS sequence"/>
</dbReference>
<dbReference type="CDD" id="cd11767">
    <property type="entry name" value="SH3_Nck_3"/>
    <property type="match status" value="1"/>
</dbReference>
<name>A0A7R9LSP4_9ACAR</name>
<protein>
    <recommendedName>
        <fullName evidence="10">NCK adaptor protein</fullName>
    </recommendedName>
</protein>
<feature type="non-terminal residue" evidence="8">
    <location>
        <position position="1"/>
    </location>
</feature>
<dbReference type="SUPFAM" id="SSF55550">
    <property type="entry name" value="SH2 domain"/>
    <property type="match status" value="1"/>
</dbReference>
<dbReference type="Gene3D" id="2.30.30.40">
    <property type="entry name" value="SH3 Domains"/>
    <property type="match status" value="2"/>
</dbReference>
<proteinExistence type="predicted"/>
<dbReference type="FunFam" id="2.30.30.40:FF:000110">
    <property type="entry name" value="Cytoplasmic protein"/>
    <property type="match status" value="1"/>
</dbReference>
<dbReference type="GO" id="GO:0030971">
    <property type="term" value="F:receptor tyrosine kinase binding"/>
    <property type="evidence" value="ECO:0007669"/>
    <property type="project" value="TreeGrafter"/>
</dbReference>
<evidence type="ECO:0000259" key="7">
    <source>
        <dbReference type="PROSITE" id="PS50002"/>
    </source>
</evidence>
<dbReference type="PANTHER" id="PTHR19969:SF14">
    <property type="entry name" value="DREADLOCKS, ISOFORM B"/>
    <property type="match status" value="1"/>
</dbReference>
<dbReference type="GO" id="GO:0005737">
    <property type="term" value="C:cytoplasm"/>
    <property type="evidence" value="ECO:0007669"/>
    <property type="project" value="TreeGrafter"/>
</dbReference>
<gene>
    <name evidence="8" type="ORF">ONB1V03_LOCUS6040</name>
</gene>
<feature type="compositionally biased region" description="Basic residues" evidence="5">
    <location>
        <begin position="8"/>
        <end position="22"/>
    </location>
</feature>
<dbReference type="PROSITE" id="PS50001">
    <property type="entry name" value="SH2"/>
    <property type="match status" value="1"/>
</dbReference>